<protein>
    <submittedName>
        <fullName evidence="5">AraC family transcriptional regulator</fullName>
    </submittedName>
</protein>
<evidence type="ECO:0000256" key="1">
    <source>
        <dbReference type="ARBA" id="ARBA00023015"/>
    </source>
</evidence>
<evidence type="ECO:0000256" key="2">
    <source>
        <dbReference type="ARBA" id="ARBA00023125"/>
    </source>
</evidence>
<evidence type="ECO:0000313" key="6">
    <source>
        <dbReference type="Proteomes" id="UP000783588"/>
    </source>
</evidence>
<keyword evidence="1" id="KW-0805">Transcription regulation</keyword>
<organism evidence="5 6">
    <name type="scientific">Butyricicoccus intestinisimiae</name>
    <dbReference type="NCBI Taxonomy" id="2841509"/>
    <lineage>
        <taxon>Bacteria</taxon>
        <taxon>Bacillati</taxon>
        <taxon>Bacillota</taxon>
        <taxon>Clostridia</taxon>
        <taxon>Eubacteriales</taxon>
        <taxon>Butyricicoccaceae</taxon>
        <taxon>Butyricicoccus</taxon>
    </lineage>
</organism>
<keyword evidence="3" id="KW-0804">Transcription</keyword>
<dbReference type="PANTHER" id="PTHR43280">
    <property type="entry name" value="ARAC-FAMILY TRANSCRIPTIONAL REGULATOR"/>
    <property type="match status" value="1"/>
</dbReference>
<dbReference type="InterPro" id="IPR018060">
    <property type="entry name" value="HTH_AraC"/>
</dbReference>
<dbReference type="SMART" id="SM00342">
    <property type="entry name" value="HTH_ARAC"/>
    <property type="match status" value="1"/>
</dbReference>
<dbReference type="Proteomes" id="UP000783588">
    <property type="component" value="Unassembled WGS sequence"/>
</dbReference>
<dbReference type="PANTHER" id="PTHR43280:SF2">
    <property type="entry name" value="HTH-TYPE TRANSCRIPTIONAL REGULATOR EXSA"/>
    <property type="match status" value="1"/>
</dbReference>
<dbReference type="PROSITE" id="PS00041">
    <property type="entry name" value="HTH_ARAC_FAMILY_1"/>
    <property type="match status" value="1"/>
</dbReference>
<keyword evidence="6" id="KW-1185">Reference proteome</keyword>
<comment type="caution">
    <text evidence="5">The sequence shown here is derived from an EMBL/GenBank/DDBJ whole genome shotgun (WGS) entry which is preliminary data.</text>
</comment>
<evidence type="ECO:0000313" key="5">
    <source>
        <dbReference type="EMBL" id="MBU5491490.1"/>
    </source>
</evidence>
<dbReference type="EMBL" id="JAHLQI010000010">
    <property type="protein sequence ID" value="MBU5491490.1"/>
    <property type="molecule type" value="Genomic_DNA"/>
</dbReference>
<dbReference type="InterPro" id="IPR018062">
    <property type="entry name" value="HTH_AraC-typ_CS"/>
</dbReference>
<evidence type="ECO:0000259" key="4">
    <source>
        <dbReference type="PROSITE" id="PS01124"/>
    </source>
</evidence>
<dbReference type="InterPro" id="IPR003313">
    <property type="entry name" value="AraC-bd"/>
</dbReference>
<dbReference type="Pfam" id="PF02311">
    <property type="entry name" value="AraC_binding"/>
    <property type="match status" value="1"/>
</dbReference>
<keyword evidence="2" id="KW-0238">DNA-binding</keyword>
<accession>A0ABS6EUZ8</accession>
<sequence length="286" mass="32758">MLGFEAGTCNGSDLYFQSPSEQARSMLFYMTSCGYYYTDKDYRIDRSRYPDARYLLMYIRSGRLSVTANNRTIIAHRGQLVVLDCTQPHQYHTIDNTEFVWMHLDGSNSPQLFEQVCSLYRTPVFDSSSASEVHRLMLDILYAWRNNQFIAEAPLSLRIYSIWISLITGNATQSCTDTGNAQTATEAAIQYIGEHYGEPLTLPELARHVNMSQFYFSRLFKKQCGYSPHEYIILVRINRAKHLLKTTDQPVKVIANSVGYPNITTFSNLFSSRVGVSPSQFRKNPI</sequence>
<dbReference type="Pfam" id="PF12833">
    <property type="entry name" value="HTH_18"/>
    <property type="match status" value="1"/>
</dbReference>
<proteinExistence type="predicted"/>
<feature type="domain" description="HTH araC/xylS-type" evidence="4">
    <location>
        <begin position="186"/>
        <end position="284"/>
    </location>
</feature>
<gene>
    <name evidence="5" type="ORF">KQI75_12845</name>
</gene>
<name>A0ABS6EUZ8_9FIRM</name>
<dbReference type="RefSeq" id="WP_216471235.1">
    <property type="nucleotide sequence ID" value="NZ_JAHLQI010000010.1"/>
</dbReference>
<reference evidence="5 6" key="1">
    <citation type="submission" date="2021-06" db="EMBL/GenBank/DDBJ databases">
        <authorList>
            <person name="Sun Q."/>
            <person name="Li D."/>
        </authorList>
    </citation>
    <scope>NUCLEOTIDE SEQUENCE [LARGE SCALE GENOMIC DNA]</scope>
    <source>
        <strain evidence="5 6">MSJd-7</strain>
    </source>
</reference>
<dbReference type="PROSITE" id="PS01124">
    <property type="entry name" value="HTH_ARAC_FAMILY_2"/>
    <property type="match status" value="1"/>
</dbReference>
<evidence type="ECO:0000256" key="3">
    <source>
        <dbReference type="ARBA" id="ARBA00023163"/>
    </source>
</evidence>